<sequence>MKEERDKVWFITGTSRGFGRVWTEAALRRGDKVVATARTADTLGDLKDKYGDSVLTLDVDVTNPEQVRKAVQVAVDYFGRLDVVFNNAGYSLIGTIEECTPDEIRAMYETNIIGAVNVLQSTIPILRKQGYGHILGTSSAVGHYSLPVIGYYSSSKWAFEAIYESLQKEVEDFGIHVTIIEPGAYATEFGSMNSLRIASQKIVAYDRLKDNISVNMKKISRGNPNATINAILSVVDADHPPLRLLLGKGNLAYIENVYQRRLETWKGWEHISESAQ</sequence>
<dbReference type="InterPro" id="IPR036291">
    <property type="entry name" value="NAD(P)-bd_dom_sf"/>
</dbReference>
<proteinExistence type="inferred from homology"/>
<dbReference type="NCBIfam" id="NF006114">
    <property type="entry name" value="PRK08263.1"/>
    <property type="match status" value="1"/>
</dbReference>
<evidence type="ECO:0000256" key="1">
    <source>
        <dbReference type="ARBA" id="ARBA00006484"/>
    </source>
</evidence>
<evidence type="ECO:0000313" key="4">
    <source>
        <dbReference type="EMBL" id="MFD2741799.1"/>
    </source>
</evidence>
<dbReference type="PRINTS" id="PR00080">
    <property type="entry name" value="SDRFAMILY"/>
</dbReference>
<protein>
    <submittedName>
        <fullName evidence="4">SDR family NAD(P)-dependent oxidoreductase</fullName>
    </submittedName>
</protein>
<dbReference type="EMBL" id="JBHUMB010000003">
    <property type="protein sequence ID" value="MFD2741799.1"/>
    <property type="molecule type" value="Genomic_DNA"/>
</dbReference>
<dbReference type="Pfam" id="PF00106">
    <property type="entry name" value="adh_short"/>
    <property type="match status" value="1"/>
</dbReference>
<dbReference type="PRINTS" id="PR00081">
    <property type="entry name" value="GDHRDH"/>
</dbReference>
<dbReference type="PANTHER" id="PTHR43976:SF16">
    <property type="entry name" value="SHORT-CHAIN DEHYDROGENASE_REDUCTASE FAMILY PROTEIN"/>
    <property type="match status" value="1"/>
</dbReference>
<dbReference type="CDD" id="cd05374">
    <property type="entry name" value="17beta-HSD-like_SDR_c"/>
    <property type="match status" value="1"/>
</dbReference>
<dbReference type="Gene3D" id="3.40.50.720">
    <property type="entry name" value="NAD(P)-binding Rossmann-like Domain"/>
    <property type="match status" value="1"/>
</dbReference>
<reference evidence="5" key="1">
    <citation type="journal article" date="2019" name="Int. J. Syst. Evol. Microbiol.">
        <title>The Global Catalogue of Microorganisms (GCM) 10K type strain sequencing project: providing services to taxonomists for standard genome sequencing and annotation.</title>
        <authorList>
            <consortium name="The Broad Institute Genomics Platform"/>
            <consortium name="The Broad Institute Genome Sequencing Center for Infectious Disease"/>
            <person name="Wu L."/>
            <person name="Ma J."/>
        </authorList>
    </citation>
    <scope>NUCLEOTIDE SEQUENCE [LARGE SCALE GENOMIC DNA]</scope>
    <source>
        <strain evidence="5">KCTC 42247</strain>
    </source>
</reference>
<name>A0ABW5U7C4_9SPHI</name>
<gene>
    <name evidence="4" type="ORF">ACFSQ6_00160</name>
</gene>
<dbReference type="InterPro" id="IPR002347">
    <property type="entry name" value="SDR_fam"/>
</dbReference>
<keyword evidence="2" id="KW-0560">Oxidoreductase</keyword>
<dbReference type="RefSeq" id="WP_066758203.1">
    <property type="nucleotide sequence ID" value="NZ_JBHUMB010000003.1"/>
</dbReference>
<comment type="similarity">
    <text evidence="1 3">Belongs to the short-chain dehydrogenases/reductases (SDR) family.</text>
</comment>
<evidence type="ECO:0000256" key="3">
    <source>
        <dbReference type="RuleBase" id="RU000363"/>
    </source>
</evidence>
<accession>A0ABW5U7C4</accession>
<dbReference type="PANTHER" id="PTHR43976">
    <property type="entry name" value="SHORT CHAIN DEHYDROGENASE"/>
    <property type="match status" value="1"/>
</dbReference>
<evidence type="ECO:0000256" key="2">
    <source>
        <dbReference type="ARBA" id="ARBA00023002"/>
    </source>
</evidence>
<comment type="caution">
    <text evidence="4">The sequence shown here is derived from an EMBL/GenBank/DDBJ whole genome shotgun (WGS) entry which is preliminary data.</text>
</comment>
<keyword evidence="5" id="KW-1185">Reference proteome</keyword>
<organism evidence="4 5">
    <name type="scientific">Sphingobacterium populi</name>
    <dbReference type="NCBI Taxonomy" id="1812824"/>
    <lineage>
        <taxon>Bacteria</taxon>
        <taxon>Pseudomonadati</taxon>
        <taxon>Bacteroidota</taxon>
        <taxon>Sphingobacteriia</taxon>
        <taxon>Sphingobacteriales</taxon>
        <taxon>Sphingobacteriaceae</taxon>
        <taxon>Sphingobacterium</taxon>
    </lineage>
</organism>
<dbReference type="InterPro" id="IPR051911">
    <property type="entry name" value="SDR_oxidoreductase"/>
</dbReference>
<dbReference type="SUPFAM" id="SSF51735">
    <property type="entry name" value="NAD(P)-binding Rossmann-fold domains"/>
    <property type="match status" value="1"/>
</dbReference>
<dbReference type="Proteomes" id="UP001597418">
    <property type="component" value="Unassembled WGS sequence"/>
</dbReference>
<evidence type="ECO:0000313" key="5">
    <source>
        <dbReference type="Proteomes" id="UP001597418"/>
    </source>
</evidence>